<evidence type="ECO:0000313" key="6">
    <source>
        <dbReference type="EMBL" id="CZR62352.1"/>
    </source>
</evidence>
<dbReference type="GO" id="GO:0008270">
    <property type="term" value="F:zinc ion binding"/>
    <property type="evidence" value="ECO:0007669"/>
    <property type="project" value="InterPro"/>
</dbReference>
<reference evidence="6 7" key="1">
    <citation type="submission" date="2016-03" db="EMBL/GenBank/DDBJ databases">
        <authorList>
            <person name="Ploux O."/>
        </authorList>
    </citation>
    <scope>NUCLEOTIDE SEQUENCE [LARGE SCALE GENOMIC DNA]</scope>
    <source>
        <strain evidence="6 7">UAMH 11012</strain>
    </source>
</reference>
<evidence type="ECO:0000259" key="5">
    <source>
        <dbReference type="PROSITE" id="PS50048"/>
    </source>
</evidence>
<dbReference type="GO" id="GO:0006351">
    <property type="term" value="P:DNA-templated transcription"/>
    <property type="evidence" value="ECO:0007669"/>
    <property type="project" value="InterPro"/>
</dbReference>
<keyword evidence="3" id="KW-0539">Nucleus</keyword>
<dbReference type="InterPro" id="IPR036864">
    <property type="entry name" value="Zn2-C6_fun-type_DNA-bd_sf"/>
</dbReference>
<dbReference type="PROSITE" id="PS50048">
    <property type="entry name" value="ZN2_CY6_FUNGAL_2"/>
    <property type="match status" value="1"/>
</dbReference>
<organism evidence="6 7">
    <name type="scientific">Phialocephala subalpina</name>
    <dbReference type="NCBI Taxonomy" id="576137"/>
    <lineage>
        <taxon>Eukaryota</taxon>
        <taxon>Fungi</taxon>
        <taxon>Dikarya</taxon>
        <taxon>Ascomycota</taxon>
        <taxon>Pezizomycotina</taxon>
        <taxon>Leotiomycetes</taxon>
        <taxon>Helotiales</taxon>
        <taxon>Mollisiaceae</taxon>
        <taxon>Phialocephala</taxon>
        <taxon>Phialocephala fortinii species complex</taxon>
    </lineage>
</organism>
<dbReference type="GO" id="GO:0005634">
    <property type="term" value="C:nucleus"/>
    <property type="evidence" value="ECO:0007669"/>
    <property type="project" value="UniProtKB-SubCell"/>
</dbReference>
<dbReference type="Proteomes" id="UP000184330">
    <property type="component" value="Unassembled WGS sequence"/>
</dbReference>
<evidence type="ECO:0000313" key="7">
    <source>
        <dbReference type="Proteomes" id="UP000184330"/>
    </source>
</evidence>
<comment type="subcellular location">
    <subcellularLocation>
        <location evidence="1">Nucleus</location>
    </subcellularLocation>
</comment>
<name>A0A1L7XBF8_9HELO</name>
<dbReference type="SMART" id="SM00906">
    <property type="entry name" value="Fungal_trans"/>
    <property type="match status" value="1"/>
</dbReference>
<dbReference type="STRING" id="576137.A0A1L7XBF8"/>
<keyword evidence="2" id="KW-0479">Metal-binding</keyword>
<evidence type="ECO:0000256" key="2">
    <source>
        <dbReference type="ARBA" id="ARBA00022723"/>
    </source>
</evidence>
<sequence length="673" mass="76840">MNGPPASKRRRLVTTCVECQRRKQKCDRRKPCNICLARNVPDRCLYSDEVDGPQSRKSSEGVDKHDPVERQVENEENVSPPSTREIDIAEQIGYSPLKGSNVFMDLQHQLLKDETTEQLGLVNISRGKVQPEQWEDKFWSLASELPSKPVVEELMETFQSELNWYSGFFELYYLRQLYKSWQELYPGPAVSKLPLLKDVSRDVLYFPALIFQICAVALHYLPPESAAIKLLKVRDITFRNHISEKYSTQGMEIMEVLGRHRPTLIAVQHDLTRSLWLKDCGRGTESWHALSNSIRQAQELNMHRQARVDQSGTVAETLSRLCHMSLMLGRPRMINVDDCDIQIPIDCNFPDDPSTVVPTAIRSAGDVEIPYTFSGHLFRYKASLLIHEMKANGASRRNPKDYGFIQALHEKALTLMDGLPAFLRPQNPDTSWDTRMPWIPQQREQVFNAATSFLLSIHRPHIHASPKSRKSAIQAAINILDSQQRAFEFTKKHQYKMFGLAFFTIDAGFFLSSTTIMYPSADREFSRKVDVCLQQGIKRLEILEDHNAIAGSSLKLLRHCYQLLQEATASRSNLPAPQPEPIDEVPEPVQQPAENFQGVNGFDVSNDFDNFHPNGFHTHDLPALMQFPSTSELTGFPNIDEFDSTYWIEQMNQIPFVAMDDPAIGSPWDFPFS</sequence>
<dbReference type="SMART" id="SM00066">
    <property type="entry name" value="GAL4"/>
    <property type="match status" value="1"/>
</dbReference>
<dbReference type="InterPro" id="IPR007219">
    <property type="entry name" value="XnlR_reg_dom"/>
</dbReference>
<feature type="compositionally biased region" description="Basic and acidic residues" evidence="4">
    <location>
        <begin position="57"/>
        <end position="73"/>
    </location>
</feature>
<protein>
    <recommendedName>
        <fullName evidence="5">Zn(2)-C6 fungal-type domain-containing protein</fullName>
    </recommendedName>
</protein>
<dbReference type="GO" id="GO:0000981">
    <property type="term" value="F:DNA-binding transcription factor activity, RNA polymerase II-specific"/>
    <property type="evidence" value="ECO:0007669"/>
    <property type="project" value="InterPro"/>
</dbReference>
<accession>A0A1L7XBF8</accession>
<dbReference type="InterPro" id="IPR001138">
    <property type="entry name" value="Zn2Cys6_DnaBD"/>
</dbReference>
<dbReference type="CDD" id="cd12148">
    <property type="entry name" value="fungal_TF_MHR"/>
    <property type="match status" value="1"/>
</dbReference>
<dbReference type="Gene3D" id="4.10.240.10">
    <property type="entry name" value="Zn(2)-C6 fungal-type DNA-binding domain"/>
    <property type="match status" value="1"/>
</dbReference>
<feature type="domain" description="Zn(2)-C6 fungal-type" evidence="5">
    <location>
        <begin position="15"/>
        <end position="46"/>
    </location>
</feature>
<dbReference type="SUPFAM" id="SSF57701">
    <property type="entry name" value="Zn2/Cys6 DNA-binding domain"/>
    <property type="match status" value="1"/>
</dbReference>
<dbReference type="GO" id="GO:0003677">
    <property type="term" value="F:DNA binding"/>
    <property type="evidence" value="ECO:0007669"/>
    <property type="project" value="InterPro"/>
</dbReference>
<feature type="region of interest" description="Disordered" evidence="4">
    <location>
        <begin position="46"/>
        <end position="82"/>
    </location>
</feature>
<proteinExistence type="predicted"/>
<dbReference type="EMBL" id="FJOG01000020">
    <property type="protein sequence ID" value="CZR62352.1"/>
    <property type="molecule type" value="Genomic_DNA"/>
</dbReference>
<dbReference type="Pfam" id="PF00172">
    <property type="entry name" value="Zn_clus"/>
    <property type="match status" value="1"/>
</dbReference>
<keyword evidence="7" id="KW-1185">Reference proteome</keyword>
<dbReference type="CDD" id="cd00067">
    <property type="entry name" value="GAL4"/>
    <property type="match status" value="1"/>
</dbReference>
<dbReference type="PANTHER" id="PTHR31001">
    <property type="entry name" value="UNCHARACTERIZED TRANSCRIPTIONAL REGULATORY PROTEIN"/>
    <property type="match status" value="1"/>
</dbReference>
<evidence type="ECO:0000256" key="1">
    <source>
        <dbReference type="ARBA" id="ARBA00004123"/>
    </source>
</evidence>
<evidence type="ECO:0000256" key="3">
    <source>
        <dbReference type="ARBA" id="ARBA00023242"/>
    </source>
</evidence>
<dbReference type="InterPro" id="IPR050613">
    <property type="entry name" value="Sec_Metabolite_Reg"/>
</dbReference>
<evidence type="ECO:0000256" key="4">
    <source>
        <dbReference type="SAM" id="MobiDB-lite"/>
    </source>
</evidence>
<dbReference type="PANTHER" id="PTHR31001:SF87">
    <property type="entry name" value="COL-21"/>
    <property type="match status" value="1"/>
</dbReference>
<dbReference type="OrthoDB" id="5344325at2759"/>
<dbReference type="AlphaFoldDB" id="A0A1L7XBF8"/>
<gene>
    <name evidence="6" type="ORF">PAC_12249</name>
</gene>